<organism evidence="2 3">
    <name type="scientific">Microbacterium alkaliflavum</name>
    <dbReference type="NCBI Taxonomy" id="3248839"/>
    <lineage>
        <taxon>Bacteria</taxon>
        <taxon>Bacillati</taxon>
        <taxon>Actinomycetota</taxon>
        <taxon>Actinomycetes</taxon>
        <taxon>Micrococcales</taxon>
        <taxon>Microbacteriaceae</taxon>
        <taxon>Microbacterium</taxon>
    </lineage>
</organism>
<dbReference type="SUPFAM" id="SSF52540">
    <property type="entry name" value="P-loop containing nucleoside triphosphate hydrolases"/>
    <property type="match status" value="1"/>
</dbReference>
<gene>
    <name evidence="2" type="ORF">ACH3VR_21980</name>
</gene>
<dbReference type="Pfam" id="PF05621">
    <property type="entry name" value="TniB"/>
    <property type="match status" value="1"/>
</dbReference>
<dbReference type="InterPro" id="IPR027417">
    <property type="entry name" value="P-loop_NTPase"/>
</dbReference>
<evidence type="ECO:0000313" key="2">
    <source>
        <dbReference type="EMBL" id="MFH8253052.1"/>
    </source>
</evidence>
<dbReference type="InterPro" id="IPR008868">
    <property type="entry name" value="TniB"/>
</dbReference>
<sequence length="346" mass="38723">MIDLDVAAMRKPNWQTKEGWADFVGERLDEPELLTRPQLDALTDTQRIDYCMRRLEYMENGRISLTAQVRDIRDELRLRMVANASKRGGKLGIIVNGVPNTGKSTTVTWLAKEFEIRRRERGNPRGVNSPIPVIYVSTPADCTPKSLLKEFHAFLGRPTRPRMTAPELLNDLAEVVADCRTDLIVIDEIHNLKQNRPGAKDATNYLKQLSEKCQATFVYAGANVERSGLLDGGWAAQVATRFRIMDLTPPPLKGQGSFDRWAALLEDLEANTKLVSQPPGKILDDAALLWDATHGCVGEVAGIIQLATIEAMQSGTERLRFTRLRAVIDDDRRRQAARQRELAPVA</sequence>
<dbReference type="Proteomes" id="UP001610861">
    <property type="component" value="Unassembled WGS sequence"/>
</dbReference>
<protein>
    <submittedName>
        <fullName evidence="2">TniB family NTP-binding protein</fullName>
    </submittedName>
</protein>
<dbReference type="InterPro" id="IPR003593">
    <property type="entry name" value="AAA+_ATPase"/>
</dbReference>
<name>A0ABW7QF18_9MICO</name>
<proteinExistence type="predicted"/>
<reference evidence="2 3" key="1">
    <citation type="submission" date="2024-09" db="EMBL/GenBank/DDBJ databases">
        <authorList>
            <person name="Pan X."/>
        </authorList>
    </citation>
    <scope>NUCLEOTIDE SEQUENCE [LARGE SCALE GENOMIC DNA]</scope>
    <source>
        <strain evidence="2 3">B2969</strain>
    </source>
</reference>
<dbReference type="EMBL" id="JBIQWL010000015">
    <property type="protein sequence ID" value="MFH8253052.1"/>
    <property type="molecule type" value="Genomic_DNA"/>
</dbReference>
<dbReference type="SMART" id="SM00382">
    <property type="entry name" value="AAA"/>
    <property type="match status" value="1"/>
</dbReference>
<feature type="domain" description="AAA+ ATPase" evidence="1">
    <location>
        <begin position="89"/>
        <end position="251"/>
    </location>
</feature>
<comment type="caution">
    <text evidence="2">The sequence shown here is derived from an EMBL/GenBank/DDBJ whole genome shotgun (WGS) entry which is preliminary data.</text>
</comment>
<keyword evidence="3" id="KW-1185">Reference proteome</keyword>
<evidence type="ECO:0000313" key="3">
    <source>
        <dbReference type="Proteomes" id="UP001610861"/>
    </source>
</evidence>
<dbReference type="Gene3D" id="3.40.50.300">
    <property type="entry name" value="P-loop containing nucleotide triphosphate hydrolases"/>
    <property type="match status" value="1"/>
</dbReference>
<accession>A0ABW7QF18</accession>
<dbReference type="RefSeq" id="WP_397558478.1">
    <property type="nucleotide sequence ID" value="NZ_JBIQWL010000015.1"/>
</dbReference>
<evidence type="ECO:0000259" key="1">
    <source>
        <dbReference type="SMART" id="SM00382"/>
    </source>
</evidence>